<proteinExistence type="predicted"/>
<dbReference type="EMBL" id="VUJX02000006">
    <property type="protein sequence ID" value="KAL0935500.1"/>
    <property type="molecule type" value="Genomic_DNA"/>
</dbReference>
<name>A0ACC3YUC2_COLTU</name>
<gene>
    <name evidence="1" type="ORF">CTRU02_210091</name>
</gene>
<reference evidence="1 2" key="1">
    <citation type="journal article" date="2020" name="Phytopathology">
        <title>Genome Sequence Resources of Colletotrichum truncatum, C. plurivorum, C. musicola, and C. sojae: Four Species Pathogenic to Soybean (Glycine max).</title>
        <authorList>
            <person name="Rogerio F."/>
            <person name="Boufleur T.R."/>
            <person name="Ciampi-Guillardi M."/>
            <person name="Sukno S.A."/>
            <person name="Thon M.R."/>
            <person name="Massola Junior N.S."/>
            <person name="Baroncelli R."/>
        </authorList>
    </citation>
    <scope>NUCLEOTIDE SEQUENCE [LARGE SCALE GENOMIC DNA]</scope>
    <source>
        <strain evidence="1 2">CMES1059</strain>
    </source>
</reference>
<evidence type="ECO:0000313" key="2">
    <source>
        <dbReference type="Proteomes" id="UP000805649"/>
    </source>
</evidence>
<organism evidence="1 2">
    <name type="scientific">Colletotrichum truncatum</name>
    <name type="common">Anthracnose fungus</name>
    <name type="synonym">Colletotrichum capsici</name>
    <dbReference type="NCBI Taxonomy" id="5467"/>
    <lineage>
        <taxon>Eukaryota</taxon>
        <taxon>Fungi</taxon>
        <taxon>Dikarya</taxon>
        <taxon>Ascomycota</taxon>
        <taxon>Pezizomycotina</taxon>
        <taxon>Sordariomycetes</taxon>
        <taxon>Hypocreomycetidae</taxon>
        <taxon>Glomerellales</taxon>
        <taxon>Glomerellaceae</taxon>
        <taxon>Colletotrichum</taxon>
        <taxon>Colletotrichum truncatum species complex</taxon>
    </lineage>
</organism>
<comment type="caution">
    <text evidence="1">The sequence shown here is derived from an EMBL/GenBank/DDBJ whole genome shotgun (WGS) entry which is preliminary data.</text>
</comment>
<accession>A0ACC3YUC2</accession>
<dbReference type="Proteomes" id="UP000805649">
    <property type="component" value="Unassembled WGS sequence"/>
</dbReference>
<protein>
    <submittedName>
        <fullName evidence="1">Ipa protein</fullName>
    </submittedName>
</protein>
<keyword evidence="2" id="KW-1185">Reference proteome</keyword>
<evidence type="ECO:0000313" key="1">
    <source>
        <dbReference type="EMBL" id="KAL0935500.1"/>
    </source>
</evidence>
<sequence>MQEPSSGGMVKELHTDLVRKFRKHGPTIEKYWHSFDKQQRTKCIRAGDIDGQVLKHSMDRSLGNVYKFIPEWNLRDLTEPDSDHLMELFRYRTENDLMEQYLGTSTTLGDLQFIEKMIRTKNLHMTEPFKNCWSFFLSVDEYGNSYKANDPSAMSGFEKAMQMKYIIPQETGELVLIRQTHTLQNLNIIIEDILEEGSKTRKPQQAKKKPADGTTAAFSKLKIQDAPTQLTLSDLVASARDQKTLLEGYLALVSSEPVVLAHDVNHWFFSRPELVADELGRRLPQYTDRYISGAVLDAVHNAVSGAAIWAYIEQLLLRLESPGSDKSYRSLILQEITNICNFEFTRAQSLLKRHVAKNSNLFKRISNTFDKAGNARLTMKAKPDSFTRSDPQLHYILRLCHAGTNAAQAVEWAQKLGALHHTHPTEREKLSEGEFESLCNLAAIVGFIQDMNTAITVPSVSRKKRQLFISQHQELEGELNQLKKDLDLGDFAIPIGNLLEPGMAEGALKALDTFIIEKTGTKIGFLYQDLINDCLSSLQSQNDEAKAEAGNKDKEWTPLPATAPEPRQKLVEQRKMKEKTRPSNSSTYEISPAVKAPISKEAPSPAQKFKVSSATADVFTAIFRKSESRRSVSWAAFEGAMADLGFSVIPKYGSVFTFLPPETMAIRKPFTVHRPHKSQIEGYLSLIIAQRLNRSYGWNEETFEVA</sequence>